<reference evidence="1 2" key="1">
    <citation type="journal article" date="2014" name="Am. J. Bot.">
        <title>Genome assembly and annotation for red clover (Trifolium pratense; Fabaceae).</title>
        <authorList>
            <person name="Istvanek J."/>
            <person name="Jaros M."/>
            <person name="Krenek A."/>
            <person name="Repkova J."/>
        </authorList>
    </citation>
    <scope>NUCLEOTIDE SEQUENCE [LARGE SCALE GENOMIC DNA]</scope>
    <source>
        <strain evidence="2">cv. Tatra</strain>
        <tissue evidence="1">Young leaves</tissue>
    </source>
</reference>
<evidence type="ECO:0000313" key="1">
    <source>
        <dbReference type="EMBL" id="PNX63172.1"/>
    </source>
</evidence>
<proteinExistence type="predicted"/>
<dbReference type="AlphaFoldDB" id="A0A2K3KA78"/>
<feature type="non-terminal residue" evidence="1">
    <location>
        <position position="1"/>
    </location>
</feature>
<dbReference type="EMBL" id="ASHM01089642">
    <property type="protein sequence ID" value="PNX63172.1"/>
    <property type="molecule type" value="Genomic_DNA"/>
</dbReference>
<name>A0A2K3KA78_TRIPR</name>
<evidence type="ECO:0000313" key="2">
    <source>
        <dbReference type="Proteomes" id="UP000236291"/>
    </source>
</evidence>
<organism evidence="1 2">
    <name type="scientific">Trifolium pratense</name>
    <name type="common">Red clover</name>
    <dbReference type="NCBI Taxonomy" id="57577"/>
    <lineage>
        <taxon>Eukaryota</taxon>
        <taxon>Viridiplantae</taxon>
        <taxon>Streptophyta</taxon>
        <taxon>Embryophyta</taxon>
        <taxon>Tracheophyta</taxon>
        <taxon>Spermatophyta</taxon>
        <taxon>Magnoliopsida</taxon>
        <taxon>eudicotyledons</taxon>
        <taxon>Gunneridae</taxon>
        <taxon>Pentapetalae</taxon>
        <taxon>rosids</taxon>
        <taxon>fabids</taxon>
        <taxon>Fabales</taxon>
        <taxon>Fabaceae</taxon>
        <taxon>Papilionoideae</taxon>
        <taxon>50 kb inversion clade</taxon>
        <taxon>NPAAA clade</taxon>
        <taxon>Hologalegina</taxon>
        <taxon>IRL clade</taxon>
        <taxon>Trifolieae</taxon>
        <taxon>Trifolium</taxon>
    </lineage>
</organism>
<reference evidence="1 2" key="2">
    <citation type="journal article" date="2017" name="Front. Plant Sci.">
        <title>Gene Classification and Mining of Molecular Markers Useful in Red Clover (Trifolium pratense) Breeding.</title>
        <authorList>
            <person name="Istvanek J."/>
            <person name="Dluhosova J."/>
            <person name="Dluhos P."/>
            <person name="Patkova L."/>
            <person name="Nedelnik J."/>
            <person name="Repkova J."/>
        </authorList>
    </citation>
    <scope>NUCLEOTIDE SEQUENCE [LARGE SCALE GENOMIC DNA]</scope>
    <source>
        <strain evidence="2">cv. Tatra</strain>
        <tissue evidence="1">Young leaves</tissue>
    </source>
</reference>
<dbReference type="Proteomes" id="UP000236291">
    <property type="component" value="Unassembled WGS sequence"/>
</dbReference>
<comment type="caution">
    <text evidence="1">The sequence shown here is derived from an EMBL/GenBank/DDBJ whole genome shotgun (WGS) entry which is preliminary data.</text>
</comment>
<sequence length="85" mass="9510">VSNVRESLPSFLLNAFLHPSHLQLMEQPTPPFKRKLPQLDFLQLHPLLWRAEVGVLFGSIFTESALGMTLGANARGLRDSLCLQV</sequence>
<accession>A0A2K3KA78</accession>
<protein>
    <submittedName>
        <fullName evidence="1">Uncharacterized protein</fullName>
    </submittedName>
</protein>
<gene>
    <name evidence="1" type="ORF">L195_g053370</name>
</gene>